<sequence>MYPRYGTPSQNSWFANSPSVHSDGDVIANCSPAASPVRSTVALPRDTVLSDTLASSSSKAASELKASAVQPVRKKKPVTMFIPRQQHRARKIRHTFPRNHSNLPPLTKPSTSTSGVNLMYTGRRAGTATHSITPKLKAASRLSKTPSRKRRQSDRSSSQSPGPRKKSRRTPPARSRGAFPGSNAVNSNIKRVSVPSYASNVKPVAVIKPIPSVASNPRQTLAKVREPEVQAYPWKSSHVLVTEHWKNSTVQKTPHTSLTCGSPSPSSKVSGPSRFPAFAKFTGEPNTSTHPSPGTASRAPLAGSTH</sequence>
<evidence type="ECO:0000313" key="2">
    <source>
        <dbReference type="EMBL" id="KIP11122.1"/>
    </source>
</evidence>
<keyword evidence="3" id="KW-1185">Reference proteome</keyword>
<proteinExistence type="predicted"/>
<protein>
    <submittedName>
        <fullName evidence="2">Uncharacterized protein</fullName>
    </submittedName>
</protein>
<feature type="compositionally biased region" description="Polar residues" evidence="1">
    <location>
        <begin position="98"/>
        <end position="114"/>
    </location>
</feature>
<feature type="compositionally biased region" description="Low complexity" evidence="1">
    <location>
        <begin position="261"/>
        <end position="273"/>
    </location>
</feature>
<dbReference type="EMBL" id="KN840448">
    <property type="protein sequence ID" value="KIP11122.1"/>
    <property type="molecule type" value="Genomic_DNA"/>
</dbReference>
<organism evidence="2 3">
    <name type="scientific">Phlebiopsis gigantea (strain 11061_1 CR5-6)</name>
    <name type="common">White-rot fungus</name>
    <name type="synonym">Peniophora gigantea</name>
    <dbReference type="NCBI Taxonomy" id="745531"/>
    <lineage>
        <taxon>Eukaryota</taxon>
        <taxon>Fungi</taxon>
        <taxon>Dikarya</taxon>
        <taxon>Basidiomycota</taxon>
        <taxon>Agaricomycotina</taxon>
        <taxon>Agaricomycetes</taxon>
        <taxon>Polyporales</taxon>
        <taxon>Phanerochaetaceae</taxon>
        <taxon>Phlebiopsis</taxon>
    </lineage>
</organism>
<gene>
    <name evidence="2" type="ORF">PHLGIDRAFT_114788</name>
</gene>
<evidence type="ECO:0000256" key="1">
    <source>
        <dbReference type="SAM" id="MobiDB-lite"/>
    </source>
</evidence>
<dbReference type="AlphaFoldDB" id="A0A0C3SCQ2"/>
<reference evidence="2 3" key="1">
    <citation type="journal article" date="2014" name="PLoS Genet.">
        <title>Analysis of the Phlebiopsis gigantea genome, transcriptome and secretome provides insight into its pioneer colonization strategies of wood.</title>
        <authorList>
            <person name="Hori C."/>
            <person name="Ishida T."/>
            <person name="Igarashi K."/>
            <person name="Samejima M."/>
            <person name="Suzuki H."/>
            <person name="Master E."/>
            <person name="Ferreira P."/>
            <person name="Ruiz-Duenas F.J."/>
            <person name="Held B."/>
            <person name="Canessa P."/>
            <person name="Larrondo L.F."/>
            <person name="Schmoll M."/>
            <person name="Druzhinina I.S."/>
            <person name="Kubicek C.P."/>
            <person name="Gaskell J.A."/>
            <person name="Kersten P."/>
            <person name="St John F."/>
            <person name="Glasner J."/>
            <person name="Sabat G."/>
            <person name="Splinter BonDurant S."/>
            <person name="Syed K."/>
            <person name="Yadav J."/>
            <person name="Mgbeahuruike A.C."/>
            <person name="Kovalchuk A."/>
            <person name="Asiegbu F.O."/>
            <person name="Lackner G."/>
            <person name="Hoffmeister D."/>
            <person name="Rencoret J."/>
            <person name="Gutierrez A."/>
            <person name="Sun H."/>
            <person name="Lindquist E."/>
            <person name="Barry K."/>
            <person name="Riley R."/>
            <person name="Grigoriev I.V."/>
            <person name="Henrissat B."/>
            <person name="Kues U."/>
            <person name="Berka R.M."/>
            <person name="Martinez A.T."/>
            <person name="Covert S.F."/>
            <person name="Blanchette R.A."/>
            <person name="Cullen D."/>
        </authorList>
    </citation>
    <scope>NUCLEOTIDE SEQUENCE [LARGE SCALE GENOMIC DNA]</scope>
    <source>
        <strain evidence="2 3">11061_1 CR5-6</strain>
    </source>
</reference>
<evidence type="ECO:0000313" key="3">
    <source>
        <dbReference type="Proteomes" id="UP000053257"/>
    </source>
</evidence>
<feature type="compositionally biased region" description="Polar residues" evidence="1">
    <location>
        <begin position="284"/>
        <end position="295"/>
    </location>
</feature>
<dbReference type="HOGENOM" id="CLU_909469_0_0_1"/>
<accession>A0A0C3SCQ2</accession>
<feature type="region of interest" description="Disordered" evidence="1">
    <location>
        <begin position="95"/>
        <end position="114"/>
    </location>
</feature>
<name>A0A0C3SCQ2_PHLG1</name>
<feature type="region of interest" description="Disordered" evidence="1">
    <location>
        <begin position="252"/>
        <end position="306"/>
    </location>
</feature>
<feature type="region of interest" description="Disordered" evidence="1">
    <location>
        <begin position="124"/>
        <end position="186"/>
    </location>
</feature>
<dbReference type="Proteomes" id="UP000053257">
    <property type="component" value="Unassembled WGS sequence"/>
</dbReference>